<proteinExistence type="predicted"/>
<comment type="caution">
    <text evidence="1">The sequence shown here is derived from an EMBL/GenBank/DDBJ whole genome shotgun (WGS) entry which is preliminary data.</text>
</comment>
<gene>
    <name evidence="1" type="ORF">D7X32_13530</name>
</gene>
<dbReference type="Proteomes" id="UP000268313">
    <property type="component" value="Unassembled WGS sequence"/>
</dbReference>
<sequence>MPTIVANRAGTCTAAGCGGRILKGEYVEYSAATGTRHLVCASADQGRRPNLKAGMCRCGAQVAPREGTLVLKESKRGASFRKEWLVQCSRCA</sequence>
<dbReference type="AlphaFoldDB" id="A0A3A8KHJ0"/>
<name>A0A3A8KHJ0_9BACT</name>
<dbReference type="RefSeq" id="WP_120602951.1">
    <property type="nucleotide sequence ID" value="NZ_RAWE01000038.1"/>
</dbReference>
<reference evidence="2" key="1">
    <citation type="submission" date="2018-09" db="EMBL/GenBank/DDBJ databases">
        <authorList>
            <person name="Livingstone P.G."/>
            <person name="Whitworth D.E."/>
        </authorList>
    </citation>
    <scope>NUCLEOTIDE SEQUENCE [LARGE SCALE GENOMIC DNA]</scope>
    <source>
        <strain evidence="2">CA043D</strain>
    </source>
</reference>
<evidence type="ECO:0000313" key="1">
    <source>
        <dbReference type="EMBL" id="RKH03671.1"/>
    </source>
</evidence>
<protein>
    <submittedName>
        <fullName evidence="1">Uncharacterized protein</fullName>
    </submittedName>
</protein>
<accession>A0A3A8KHJ0</accession>
<keyword evidence="2" id="KW-1185">Reference proteome</keyword>
<dbReference type="EMBL" id="RAWE01000038">
    <property type="protein sequence ID" value="RKH03671.1"/>
    <property type="molecule type" value="Genomic_DNA"/>
</dbReference>
<evidence type="ECO:0000313" key="2">
    <source>
        <dbReference type="Proteomes" id="UP000268313"/>
    </source>
</evidence>
<organism evidence="1 2">
    <name type="scientific">Corallococcus carmarthensis</name>
    <dbReference type="NCBI Taxonomy" id="2316728"/>
    <lineage>
        <taxon>Bacteria</taxon>
        <taxon>Pseudomonadati</taxon>
        <taxon>Myxococcota</taxon>
        <taxon>Myxococcia</taxon>
        <taxon>Myxococcales</taxon>
        <taxon>Cystobacterineae</taxon>
        <taxon>Myxococcaceae</taxon>
        <taxon>Corallococcus</taxon>
    </lineage>
</organism>
<dbReference type="OrthoDB" id="5522326at2"/>